<name>A0A2N3PSM2_9PROT</name>
<protein>
    <submittedName>
        <fullName evidence="4">NADPH-dependent FMN reductase</fullName>
    </submittedName>
</protein>
<dbReference type="OrthoDB" id="9805976at2"/>
<dbReference type="Proteomes" id="UP000233293">
    <property type="component" value="Unassembled WGS sequence"/>
</dbReference>
<dbReference type="GO" id="GO:0016491">
    <property type="term" value="F:oxidoreductase activity"/>
    <property type="evidence" value="ECO:0007669"/>
    <property type="project" value="InterPro"/>
</dbReference>
<evidence type="ECO:0000259" key="3">
    <source>
        <dbReference type="Pfam" id="PF03358"/>
    </source>
</evidence>
<organism evidence="4 5">
    <name type="scientific">Telmatospirillum siberiense</name>
    <dbReference type="NCBI Taxonomy" id="382514"/>
    <lineage>
        <taxon>Bacteria</taxon>
        <taxon>Pseudomonadati</taxon>
        <taxon>Pseudomonadota</taxon>
        <taxon>Alphaproteobacteria</taxon>
        <taxon>Rhodospirillales</taxon>
        <taxon>Rhodospirillaceae</taxon>
        <taxon>Telmatospirillum</taxon>
    </lineage>
</organism>
<proteinExistence type="predicted"/>
<dbReference type="InterPro" id="IPR029039">
    <property type="entry name" value="Flavoprotein-like_sf"/>
</dbReference>
<sequence length="187" mass="20589">MNIIGFSASPRPEGSTAWAVDAILEGAWEHGAKVRSWSAAGLDLQPCRACFACRTKDRRCVIQDDMPRVHASLLEAQALVLGVPIFMSQMSAQAKIFVDRLHPLFAPRFSPTFQKRNAGKALVLAFVQGNPDPELFRIYVNYTCQTFRTLEFDVRESVVVAGTRSALVQEQDALHARLKAIGATLAS</sequence>
<dbReference type="Gene3D" id="3.40.50.360">
    <property type="match status" value="1"/>
</dbReference>
<feature type="domain" description="NADPH-dependent FMN reductase-like" evidence="3">
    <location>
        <begin position="1"/>
        <end position="112"/>
    </location>
</feature>
<comment type="caution">
    <text evidence="4">The sequence shown here is derived from an EMBL/GenBank/DDBJ whole genome shotgun (WGS) entry which is preliminary data.</text>
</comment>
<keyword evidence="5" id="KW-1185">Reference proteome</keyword>
<dbReference type="Pfam" id="PF03358">
    <property type="entry name" value="FMN_red"/>
    <property type="match status" value="1"/>
</dbReference>
<dbReference type="PANTHER" id="PTHR43278:SF2">
    <property type="entry name" value="IRON-SULFUR FLAVOPROTEIN"/>
    <property type="match status" value="1"/>
</dbReference>
<keyword evidence="2" id="KW-0288">FMN</keyword>
<evidence type="ECO:0000256" key="1">
    <source>
        <dbReference type="ARBA" id="ARBA00022630"/>
    </source>
</evidence>
<dbReference type="PANTHER" id="PTHR43278">
    <property type="entry name" value="NAD(P)H-DEPENDENT FMN-CONTAINING OXIDOREDUCTASE YWQN-RELATED"/>
    <property type="match status" value="1"/>
</dbReference>
<evidence type="ECO:0000313" key="4">
    <source>
        <dbReference type="EMBL" id="PKU23384.1"/>
    </source>
</evidence>
<reference evidence="5" key="1">
    <citation type="submission" date="2017-12" db="EMBL/GenBank/DDBJ databases">
        <title>Draft genome sequence of Telmatospirillum siberiense 26-4b1T, an acidotolerant peatland alphaproteobacterium potentially involved in sulfur cycling.</title>
        <authorList>
            <person name="Hausmann B."/>
            <person name="Pjevac P."/>
            <person name="Schreck K."/>
            <person name="Herbold C.W."/>
            <person name="Daims H."/>
            <person name="Wagner M."/>
            <person name="Pester M."/>
            <person name="Loy A."/>
        </authorList>
    </citation>
    <scope>NUCLEOTIDE SEQUENCE [LARGE SCALE GENOMIC DNA]</scope>
    <source>
        <strain evidence="5">26-4b1</strain>
    </source>
</reference>
<evidence type="ECO:0000256" key="2">
    <source>
        <dbReference type="ARBA" id="ARBA00022643"/>
    </source>
</evidence>
<dbReference type="AlphaFoldDB" id="A0A2N3PSM2"/>
<dbReference type="InterPro" id="IPR051796">
    <property type="entry name" value="ISF_SsuE-like"/>
</dbReference>
<dbReference type="EMBL" id="PIUM01000021">
    <property type="protein sequence ID" value="PKU23384.1"/>
    <property type="molecule type" value="Genomic_DNA"/>
</dbReference>
<dbReference type="SUPFAM" id="SSF52218">
    <property type="entry name" value="Flavoproteins"/>
    <property type="match status" value="1"/>
</dbReference>
<gene>
    <name evidence="4" type="ORF">CWS72_16860</name>
</gene>
<keyword evidence="1" id="KW-0285">Flavoprotein</keyword>
<accession>A0A2N3PSM2</accession>
<dbReference type="InterPro" id="IPR005025">
    <property type="entry name" value="FMN_Rdtase-like_dom"/>
</dbReference>
<evidence type="ECO:0000313" key="5">
    <source>
        <dbReference type="Proteomes" id="UP000233293"/>
    </source>
</evidence>